<accession>A0AA37BSS4</accession>
<keyword evidence="2" id="KW-1185">Reference proteome</keyword>
<dbReference type="EMBL" id="BMNY01000004">
    <property type="protein sequence ID" value="GGM79345.1"/>
    <property type="molecule type" value="Genomic_DNA"/>
</dbReference>
<protein>
    <recommendedName>
        <fullName evidence="3">DUF1059 domain-containing protein</fullName>
    </recommendedName>
</protein>
<gene>
    <name evidence="1" type="ORF">GCM10007108_16990</name>
</gene>
<evidence type="ECO:0000313" key="2">
    <source>
        <dbReference type="Proteomes" id="UP000632195"/>
    </source>
</evidence>
<dbReference type="InterPro" id="IPR009409">
    <property type="entry name" value="DUF1059"/>
</dbReference>
<evidence type="ECO:0008006" key="3">
    <source>
        <dbReference type="Google" id="ProtNLM"/>
    </source>
</evidence>
<organism evidence="1 2">
    <name type="scientific">Thermogymnomonas acidicola</name>
    <dbReference type="NCBI Taxonomy" id="399579"/>
    <lineage>
        <taxon>Archaea</taxon>
        <taxon>Methanobacteriati</taxon>
        <taxon>Thermoplasmatota</taxon>
        <taxon>Thermoplasmata</taxon>
        <taxon>Thermoplasmatales</taxon>
        <taxon>Thermogymnomonas</taxon>
    </lineage>
</organism>
<dbReference type="Pfam" id="PF06348">
    <property type="entry name" value="DUF1059"/>
    <property type="match status" value="1"/>
</dbReference>
<proteinExistence type="predicted"/>
<reference evidence="1" key="2">
    <citation type="submission" date="2022-09" db="EMBL/GenBank/DDBJ databases">
        <authorList>
            <person name="Sun Q."/>
            <person name="Ohkuma M."/>
        </authorList>
    </citation>
    <scope>NUCLEOTIDE SEQUENCE</scope>
    <source>
        <strain evidence="1">JCM 13583</strain>
    </source>
</reference>
<evidence type="ECO:0000313" key="1">
    <source>
        <dbReference type="EMBL" id="GGM79345.1"/>
    </source>
</evidence>
<sequence length="66" mass="7943">MKRYHYRCADTGRECSFEYDAGKPEDLLPRIRMHERYAHGHYEIPEDLMAKIKSAFTEYEKEEAKT</sequence>
<dbReference type="Proteomes" id="UP000632195">
    <property type="component" value="Unassembled WGS sequence"/>
</dbReference>
<reference evidence="1" key="1">
    <citation type="journal article" date="2014" name="Int. J. Syst. Evol. Microbiol.">
        <title>Complete genome sequence of Corynebacterium casei LMG S-19264T (=DSM 44701T), isolated from a smear-ripened cheese.</title>
        <authorList>
            <consortium name="US DOE Joint Genome Institute (JGI-PGF)"/>
            <person name="Walter F."/>
            <person name="Albersmeier A."/>
            <person name="Kalinowski J."/>
            <person name="Ruckert C."/>
        </authorList>
    </citation>
    <scope>NUCLEOTIDE SEQUENCE</scope>
    <source>
        <strain evidence="1">JCM 13583</strain>
    </source>
</reference>
<comment type="caution">
    <text evidence="1">The sequence shown here is derived from an EMBL/GenBank/DDBJ whole genome shotgun (WGS) entry which is preliminary data.</text>
</comment>
<dbReference type="AlphaFoldDB" id="A0AA37BSS4"/>
<dbReference type="RefSeq" id="WP_075057678.1">
    <property type="nucleotide sequence ID" value="NZ_BMNY01000004.1"/>
</dbReference>
<name>A0AA37BSS4_9ARCH</name>